<dbReference type="FunCoup" id="B9SUP6">
    <property type="interactions" value="1761"/>
</dbReference>
<accession>B9SUP6</accession>
<dbReference type="Proteomes" id="UP000008311">
    <property type="component" value="Unassembled WGS sequence"/>
</dbReference>
<dbReference type="GO" id="GO:0030690">
    <property type="term" value="C:Noc1p-Noc2p complex"/>
    <property type="evidence" value="ECO:0000318"/>
    <property type="project" value="GO_Central"/>
</dbReference>
<reference evidence="6" key="1">
    <citation type="journal article" date="2010" name="Nat. Biotechnol.">
        <title>Draft genome sequence of the oilseed species Ricinus communis.</title>
        <authorList>
            <person name="Chan A.P."/>
            <person name="Crabtree J."/>
            <person name="Zhao Q."/>
            <person name="Lorenzi H."/>
            <person name="Orvis J."/>
            <person name="Puiu D."/>
            <person name="Melake-Berhan A."/>
            <person name="Jones K.M."/>
            <person name="Redman J."/>
            <person name="Chen G."/>
            <person name="Cahoon E.B."/>
            <person name="Gedil M."/>
            <person name="Stanke M."/>
            <person name="Haas B.J."/>
            <person name="Wortman J.R."/>
            <person name="Fraser-Liggett C.M."/>
            <person name="Ravel J."/>
            <person name="Rabinowicz P.D."/>
        </authorList>
    </citation>
    <scope>NUCLEOTIDE SEQUENCE [LARGE SCALE GENOMIC DNA]</scope>
    <source>
        <strain evidence="6">cv. Hale</strain>
    </source>
</reference>
<keyword evidence="3" id="KW-0539">Nucleus</keyword>
<name>B9SUP6_RICCO</name>
<comment type="subcellular location">
    <subcellularLocation>
        <location evidence="1">Nucleus</location>
    </subcellularLocation>
</comment>
<dbReference type="eggNOG" id="KOG2256">
    <property type="taxonomic scope" value="Eukaryota"/>
</dbReference>
<evidence type="ECO:0000256" key="4">
    <source>
        <dbReference type="SAM" id="MobiDB-lite"/>
    </source>
</evidence>
<evidence type="ECO:0000256" key="3">
    <source>
        <dbReference type="ARBA" id="ARBA00023242"/>
    </source>
</evidence>
<dbReference type="GO" id="GO:0005654">
    <property type="term" value="C:nucleoplasm"/>
    <property type="evidence" value="ECO:0000318"/>
    <property type="project" value="GO_Central"/>
</dbReference>
<dbReference type="STRING" id="3988.B9SUP6"/>
<dbReference type="GO" id="GO:0005730">
    <property type="term" value="C:nucleolus"/>
    <property type="evidence" value="ECO:0000318"/>
    <property type="project" value="GO_Central"/>
</dbReference>
<comment type="similarity">
    <text evidence="2">Belongs to the NOC2 family.</text>
</comment>
<proteinExistence type="inferred from homology"/>
<gene>
    <name evidence="5" type="ORF">RCOM_0714470</name>
</gene>
<feature type="region of interest" description="Disordered" evidence="4">
    <location>
        <begin position="536"/>
        <end position="561"/>
    </location>
</feature>
<evidence type="ECO:0000256" key="2">
    <source>
        <dbReference type="ARBA" id="ARBA00005907"/>
    </source>
</evidence>
<dbReference type="AlphaFoldDB" id="B9SUP6"/>
<dbReference type="GO" id="GO:0042273">
    <property type="term" value="P:ribosomal large subunit biogenesis"/>
    <property type="evidence" value="ECO:0000318"/>
    <property type="project" value="GO_Central"/>
</dbReference>
<evidence type="ECO:0000313" key="6">
    <source>
        <dbReference type="Proteomes" id="UP000008311"/>
    </source>
</evidence>
<organism evidence="5 6">
    <name type="scientific">Ricinus communis</name>
    <name type="common">Castor bean</name>
    <dbReference type="NCBI Taxonomy" id="3988"/>
    <lineage>
        <taxon>Eukaryota</taxon>
        <taxon>Viridiplantae</taxon>
        <taxon>Streptophyta</taxon>
        <taxon>Embryophyta</taxon>
        <taxon>Tracheophyta</taxon>
        <taxon>Spermatophyta</taxon>
        <taxon>Magnoliopsida</taxon>
        <taxon>eudicotyledons</taxon>
        <taxon>Gunneridae</taxon>
        <taxon>Pentapetalae</taxon>
        <taxon>rosids</taxon>
        <taxon>fabids</taxon>
        <taxon>Malpighiales</taxon>
        <taxon>Euphorbiaceae</taxon>
        <taxon>Acalyphoideae</taxon>
        <taxon>Acalypheae</taxon>
        <taxon>Ricinus</taxon>
    </lineage>
</organism>
<dbReference type="PANTHER" id="PTHR12687">
    <property type="entry name" value="NUCLEOLAR COMPLEX 2 AND RAD4-RELATED"/>
    <property type="match status" value="1"/>
</dbReference>
<sequence length="561" mass="64348">MIEKEASMRWTTIILQSTLLRLQYSDEDESSDDGKEPENGNGPHEMTTLLSCSTVDSLYQLVTEQNNVPALVRLLNGYRAACRYGTESSNVFNDGQTFSKILMFVLREADNIFRKMLGISSLNERKEAILELKNTSKWKNLKPLMKSYLRSTMFLLNEVSDTEILAFTLTRLKASIIFFAAFPSLLQRLIKTSVHLWATGDETLSLYSSHLIQVVANVFNSDCFDTCLVKAYKAFISRCKFVEPVLSKHIQFLKNSFVELCSLDVQKSSSKAIVSVQQLAKILQLGLQTKKEEAVKKICSWQYANCIELWVAFISVNIRNYDLQPLLYMIIQIINGVAILFPGPRYLPLRVKCVQWLNHLSSSSGVFIPVASLAMDLLEYKIDKGGRKAVNNFNFSSAIKLPKHWLKSRNFQEECIVSALELLAVHFAQWSYHISFPELATIPLIRLRNFHEITTTESFRRVVKRFIDQVEHNIEFVRKKRDEVAFSPRDQQSVESFLQQEMCSGNLPFTQYYRSLIEKSSFRNLPSNKKISYLEQKKSNKKGQHLNKTVDVVVNGEKDSD</sequence>
<dbReference type="InParanoid" id="B9SUP6"/>
<evidence type="ECO:0000313" key="5">
    <source>
        <dbReference type="EMBL" id="EEF32681.1"/>
    </source>
</evidence>
<protein>
    <recommendedName>
        <fullName evidence="7">Nucleolar complex protein 2</fullName>
    </recommendedName>
</protein>
<dbReference type="Pfam" id="PF03715">
    <property type="entry name" value="Noc2"/>
    <property type="match status" value="1"/>
</dbReference>
<dbReference type="InterPro" id="IPR005343">
    <property type="entry name" value="Noc2"/>
</dbReference>
<evidence type="ECO:0008006" key="7">
    <source>
        <dbReference type="Google" id="ProtNLM"/>
    </source>
</evidence>
<dbReference type="PANTHER" id="PTHR12687:SF8">
    <property type="entry name" value="PROTEIN REBELOTE"/>
    <property type="match status" value="1"/>
</dbReference>
<dbReference type="EMBL" id="EQ974150">
    <property type="protein sequence ID" value="EEF32681.1"/>
    <property type="molecule type" value="Genomic_DNA"/>
</dbReference>
<dbReference type="GO" id="GO:0030691">
    <property type="term" value="C:Noc2p-Noc3p complex"/>
    <property type="evidence" value="ECO:0000318"/>
    <property type="project" value="GO_Central"/>
</dbReference>
<evidence type="ECO:0000256" key="1">
    <source>
        <dbReference type="ARBA" id="ARBA00004123"/>
    </source>
</evidence>
<keyword evidence="6" id="KW-1185">Reference proteome</keyword>
<feature type="region of interest" description="Disordered" evidence="4">
    <location>
        <begin position="26"/>
        <end position="46"/>
    </location>
</feature>